<dbReference type="GO" id="GO:0046872">
    <property type="term" value="F:metal ion binding"/>
    <property type="evidence" value="ECO:0007669"/>
    <property type="project" value="UniProtKB-KW"/>
</dbReference>
<protein>
    <recommendedName>
        <fullName evidence="4">Basic blue protein</fullName>
    </recommendedName>
    <alternativeName>
        <fullName evidence="5">Plantacyanin</fullName>
    </alternativeName>
</protein>
<dbReference type="KEGG" id="mnt:21406932"/>
<dbReference type="SUPFAM" id="SSF49503">
    <property type="entry name" value="Cupredoxins"/>
    <property type="match status" value="1"/>
</dbReference>
<dbReference type="CDD" id="cd11013">
    <property type="entry name" value="Plantacyanin"/>
    <property type="match status" value="1"/>
</dbReference>
<proteinExistence type="predicted"/>
<gene>
    <name evidence="8" type="ORF">L484_024185</name>
</gene>
<evidence type="ECO:0000313" key="8">
    <source>
        <dbReference type="EMBL" id="EXB97323.1"/>
    </source>
</evidence>
<dbReference type="InterPro" id="IPR008972">
    <property type="entry name" value="Cupredoxin"/>
</dbReference>
<dbReference type="FunFam" id="2.60.40.420:FF:000013">
    <property type="entry name" value="basic blue protein-like"/>
    <property type="match status" value="1"/>
</dbReference>
<dbReference type="Proteomes" id="UP000030645">
    <property type="component" value="Unassembled WGS sequence"/>
</dbReference>
<dbReference type="InterPro" id="IPR039391">
    <property type="entry name" value="Phytocyanin-like"/>
</dbReference>
<evidence type="ECO:0000256" key="5">
    <source>
        <dbReference type="ARBA" id="ARBA00082491"/>
    </source>
</evidence>
<dbReference type="InterPro" id="IPR003245">
    <property type="entry name" value="Phytocyanin_dom"/>
</dbReference>
<sequence length="125" mass="13182">MGQGRVSAMVAAALLLLLVLSQTELARAATYTVGGAGGWTFNVAGWPKGKRFRAGDTLVFNYGRGAHNVVAVNKAGYQTCRTVPKGAKVYTSGKDQIKLVKGQNFFICNFPGHCESGMKIAVTAA</sequence>
<evidence type="ECO:0000256" key="2">
    <source>
        <dbReference type="ARBA" id="ARBA00023008"/>
    </source>
</evidence>
<organism evidence="8 9">
    <name type="scientific">Morus notabilis</name>
    <dbReference type="NCBI Taxonomy" id="981085"/>
    <lineage>
        <taxon>Eukaryota</taxon>
        <taxon>Viridiplantae</taxon>
        <taxon>Streptophyta</taxon>
        <taxon>Embryophyta</taxon>
        <taxon>Tracheophyta</taxon>
        <taxon>Spermatophyta</taxon>
        <taxon>Magnoliopsida</taxon>
        <taxon>eudicotyledons</taxon>
        <taxon>Gunneridae</taxon>
        <taxon>Pentapetalae</taxon>
        <taxon>rosids</taxon>
        <taxon>fabids</taxon>
        <taxon>Rosales</taxon>
        <taxon>Moraceae</taxon>
        <taxon>Moreae</taxon>
        <taxon>Morus</taxon>
    </lineage>
</organism>
<keyword evidence="2" id="KW-0186">Copper</keyword>
<dbReference type="OrthoDB" id="2011645at2759"/>
<dbReference type="Gene3D" id="2.60.40.420">
    <property type="entry name" value="Cupredoxins - blue copper proteins"/>
    <property type="match status" value="1"/>
</dbReference>
<dbReference type="GO" id="GO:0005886">
    <property type="term" value="C:plasma membrane"/>
    <property type="evidence" value="ECO:0007669"/>
    <property type="project" value="TreeGrafter"/>
</dbReference>
<evidence type="ECO:0000256" key="6">
    <source>
        <dbReference type="SAM" id="SignalP"/>
    </source>
</evidence>
<dbReference type="EMBL" id="KE345262">
    <property type="protein sequence ID" value="EXB97323.1"/>
    <property type="molecule type" value="Genomic_DNA"/>
</dbReference>
<feature type="signal peptide" evidence="6">
    <location>
        <begin position="1"/>
        <end position="28"/>
    </location>
</feature>
<evidence type="ECO:0000256" key="4">
    <source>
        <dbReference type="ARBA" id="ARBA00071970"/>
    </source>
</evidence>
<keyword evidence="1" id="KW-0479">Metal-binding</keyword>
<name>W9SBG7_9ROSA</name>
<dbReference type="Pfam" id="PF02298">
    <property type="entry name" value="Cu_bind_like"/>
    <property type="match status" value="1"/>
</dbReference>
<dbReference type="AlphaFoldDB" id="W9SBG7"/>
<dbReference type="PANTHER" id="PTHR33021:SF9">
    <property type="entry name" value="PUTATIVE, EXPRESSED-RELATED"/>
    <property type="match status" value="1"/>
</dbReference>
<dbReference type="InterPro" id="IPR041844">
    <property type="entry name" value="Plantacyanin"/>
</dbReference>
<evidence type="ECO:0000259" key="7">
    <source>
        <dbReference type="PROSITE" id="PS51485"/>
    </source>
</evidence>
<dbReference type="eggNOG" id="ENOG502S11U">
    <property type="taxonomic scope" value="Eukaryota"/>
</dbReference>
<dbReference type="PROSITE" id="PS51485">
    <property type="entry name" value="PHYTOCYANIN"/>
    <property type="match status" value="1"/>
</dbReference>
<dbReference type="GO" id="GO:0009055">
    <property type="term" value="F:electron transfer activity"/>
    <property type="evidence" value="ECO:0007669"/>
    <property type="project" value="InterPro"/>
</dbReference>
<dbReference type="STRING" id="981085.W9SBG7"/>
<dbReference type="PANTHER" id="PTHR33021">
    <property type="entry name" value="BLUE COPPER PROTEIN"/>
    <property type="match status" value="1"/>
</dbReference>
<feature type="domain" description="Phytocyanin" evidence="7">
    <location>
        <begin position="29"/>
        <end position="125"/>
    </location>
</feature>
<evidence type="ECO:0000256" key="3">
    <source>
        <dbReference type="ARBA" id="ARBA00023157"/>
    </source>
</evidence>
<evidence type="ECO:0000313" key="9">
    <source>
        <dbReference type="Proteomes" id="UP000030645"/>
    </source>
</evidence>
<keyword evidence="3" id="KW-1015">Disulfide bond</keyword>
<accession>W9SBG7</accession>
<reference evidence="9" key="1">
    <citation type="submission" date="2013-01" db="EMBL/GenBank/DDBJ databases">
        <title>Draft Genome Sequence of a Mulberry Tree, Morus notabilis C.K. Schneid.</title>
        <authorList>
            <person name="He N."/>
            <person name="Zhao S."/>
        </authorList>
    </citation>
    <scope>NUCLEOTIDE SEQUENCE</scope>
</reference>
<keyword evidence="6" id="KW-0732">Signal</keyword>
<evidence type="ECO:0000256" key="1">
    <source>
        <dbReference type="ARBA" id="ARBA00022723"/>
    </source>
</evidence>
<feature type="chain" id="PRO_5004929045" description="Basic blue protein" evidence="6">
    <location>
        <begin position="29"/>
        <end position="125"/>
    </location>
</feature>
<keyword evidence="9" id="KW-1185">Reference proteome</keyword>